<keyword evidence="8" id="KW-0698">rRNA processing</keyword>
<evidence type="ECO:0000256" key="12">
    <source>
        <dbReference type="ARBA" id="ARBA00022730"/>
    </source>
</evidence>
<comment type="subcellular location">
    <subcellularLocation>
        <location evidence="2">Cytoplasm</location>
    </subcellularLocation>
</comment>
<evidence type="ECO:0000256" key="7">
    <source>
        <dbReference type="ARBA" id="ARBA00022519"/>
    </source>
</evidence>
<evidence type="ECO:0000256" key="16">
    <source>
        <dbReference type="ARBA" id="ARBA00022884"/>
    </source>
</evidence>
<evidence type="ECO:0000256" key="18">
    <source>
        <dbReference type="SAM" id="MobiDB-lite"/>
    </source>
</evidence>
<evidence type="ECO:0000256" key="9">
    <source>
        <dbReference type="ARBA" id="ARBA00022694"/>
    </source>
</evidence>
<feature type="compositionally biased region" description="Basic residues" evidence="18">
    <location>
        <begin position="726"/>
        <end position="745"/>
    </location>
</feature>
<dbReference type="GO" id="GO:0046872">
    <property type="term" value="F:metal ion binding"/>
    <property type="evidence" value="ECO:0007669"/>
    <property type="project" value="UniProtKB-KW"/>
</dbReference>
<evidence type="ECO:0000313" key="20">
    <source>
        <dbReference type="EMBL" id="QDU34167.1"/>
    </source>
</evidence>
<feature type="domain" description="S1 motif" evidence="19">
    <location>
        <begin position="36"/>
        <end position="127"/>
    </location>
</feature>
<dbReference type="Gene3D" id="2.40.50.140">
    <property type="entry name" value="Nucleic acid-binding proteins"/>
    <property type="match status" value="1"/>
</dbReference>
<dbReference type="InterPro" id="IPR048583">
    <property type="entry name" value="RNase_E_G_thioredoxin-like"/>
</dbReference>
<gene>
    <name evidence="20" type="primary">rne</name>
    <name evidence="20" type="ORF">KS4_22290</name>
</gene>
<keyword evidence="12" id="KW-0699">rRNA-binding</keyword>
<feature type="compositionally biased region" description="Basic residues" evidence="18">
    <location>
        <begin position="568"/>
        <end position="580"/>
    </location>
</feature>
<keyword evidence="17" id="KW-0472">Membrane</keyword>
<accession>A0A517YVC4</accession>
<dbReference type="Pfam" id="PF00575">
    <property type="entry name" value="S1"/>
    <property type="match status" value="1"/>
</dbReference>
<dbReference type="Gene3D" id="3.40.1260.20">
    <property type="entry name" value="Ribonuclease E, catalytic domain"/>
    <property type="match status" value="1"/>
</dbReference>
<dbReference type="SUPFAM" id="SSF50249">
    <property type="entry name" value="Nucleic acid-binding proteins"/>
    <property type="match status" value="1"/>
</dbReference>
<dbReference type="NCBIfam" id="TIGR00757">
    <property type="entry name" value="RNaseEG"/>
    <property type="match status" value="1"/>
</dbReference>
<evidence type="ECO:0000256" key="1">
    <source>
        <dbReference type="ARBA" id="ARBA00001946"/>
    </source>
</evidence>
<feature type="compositionally biased region" description="Basic and acidic residues" evidence="18">
    <location>
        <begin position="590"/>
        <end position="626"/>
    </location>
</feature>
<dbReference type="PANTHER" id="PTHR30001:SF1">
    <property type="entry name" value="RIBONUCLEASE E_G-LIKE PROTEIN, CHLOROPLASTIC"/>
    <property type="match status" value="1"/>
</dbReference>
<keyword evidence="7" id="KW-0997">Cell inner membrane</keyword>
<evidence type="ECO:0000256" key="2">
    <source>
        <dbReference type="ARBA" id="ARBA00004496"/>
    </source>
</evidence>
<organism evidence="20 21">
    <name type="scientific">Poriferisphaera corsica</name>
    <dbReference type="NCBI Taxonomy" id="2528020"/>
    <lineage>
        <taxon>Bacteria</taxon>
        <taxon>Pseudomonadati</taxon>
        <taxon>Planctomycetota</taxon>
        <taxon>Phycisphaerae</taxon>
        <taxon>Phycisphaerales</taxon>
        <taxon>Phycisphaeraceae</taxon>
        <taxon>Poriferisphaera</taxon>
    </lineage>
</organism>
<keyword evidence="5" id="KW-1003">Cell membrane</keyword>
<dbReference type="Pfam" id="PF10150">
    <property type="entry name" value="RNase_E_G"/>
    <property type="match status" value="1"/>
</dbReference>
<keyword evidence="16" id="KW-0694">RNA-binding</keyword>
<dbReference type="GO" id="GO:0005737">
    <property type="term" value="C:cytoplasm"/>
    <property type="evidence" value="ECO:0007669"/>
    <property type="project" value="UniProtKB-SubCell"/>
</dbReference>
<evidence type="ECO:0000256" key="8">
    <source>
        <dbReference type="ARBA" id="ARBA00022552"/>
    </source>
</evidence>
<evidence type="ECO:0000256" key="5">
    <source>
        <dbReference type="ARBA" id="ARBA00022475"/>
    </source>
</evidence>
<sequence>MLINNVPGEECRIAIAVDGKLDEFYQERSSAESHVGNIYKGRVTNVEASIQAAFIDFGLERNGFLHISDLHPKYFPGKDKEEFEQVGSKTPRRDRPPIQKCLKRGQEITVQVLKEGIGTKGPTLTSYLSIPGRFIVMMPDMQRLGVSRKVEDEDARRSMKKILNDLKPPSGFGFIVRTAGIGQTKTDLKRDLAYLARLWKSIEKRKKAIKTVGELYAESDLVIRTIRDVFRNDISRILIDDVTAAKRARDFLAVSNPRTKTKVVYYNDLVPIYHRFGIEDQIDQINAREVPLPSGGALVFDQAEALVAIDVNSGKSRDAQDAESNAFNTNMEAVDEICRQLKLRDLGGLVVNDLIDMRESRHRRKIESRFRQNLKNDRARSRINPISQFGMLEMTRQRMRPSLKKSIYNECVHCAGTGHVKTAETVVLEVMRKLAMVMHHRKVAHLELVISPDVAFHLLNRKRAQLVSLERKHGKPVMVRVGGEQIDFLEIKAYDERKTPLNIENLMSGKQIPKPIDAAYIDLAIDEIPMVQEPEEALEGNEVEAEISQLVEENAAREAAAEEEEQKKRRRRRRGSRGGKKLHDESEDGEMAKEEQQEEQKDSRRRRGTDSRRRRSSDSSRQREGSDEGGNESGEKHERSSSRERSSDRRRSSDRDRERPSGRERSSSRERTSDRERSSERGRSSDRSRRRGGKDEKREDVKVEPRKAEDVAEQYKAAKSDEKKSSTRKKTVRKKRATTSKKKSVRTSSVDKPRKVSPEQVGNVLEEAREVKAEVNGNVADHLAEEKKPIRKKRYTTRRVSSDDVAGHQAAPKPRTKVRKKRASTSRAETGNQTSNADAGNEKKVEGRTGSKVVRRKKRSSKSVKKVETKSVTSSGYSNRMLKK</sequence>
<evidence type="ECO:0000256" key="3">
    <source>
        <dbReference type="ARBA" id="ARBA00005663"/>
    </source>
</evidence>
<keyword evidence="21" id="KW-1185">Reference proteome</keyword>
<keyword evidence="10" id="KW-0540">Nuclease</keyword>
<keyword evidence="13" id="KW-0255">Endonuclease</keyword>
<keyword evidence="9" id="KW-0819">tRNA processing</keyword>
<dbReference type="GO" id="GO:0008033">
    <property type="term" value="P:tRNA processing"/>
    <property type="evidence" value="ECO:0007669"/>
    <property type="project" value="UniProtKB-KW"/>
</dbReference>
<dbReference type="SMART" id="SM00316">
    <property type="entry name" value="S1"/>
    <property type="match status" value="1"/>
</dbReference>
<dbReference type="PROSITE" id="PS50126">
    <property type="entry name" value="S1"/>
    <property type="match status" value="1"/>
</dbReference>
<evidence type="ECO:0000256" key="4">
    <source>
        <dbReference type="ARBA" id="ARBA00017719"/>
    </source>
</evidence>
<evidence type="ECO:0000256" key="17">
    <source>
        <dbReference type="ARBA" id="ARBA00023136"/>
    </source>
</evidence>
<feature type="compositionally biased region" description="Basic and acidic residues" evidence="18">
    <location>
        <begin position="840"/>
        <end position="849"/>
    </location>
</feature>
<evidence type="ECO:0000256" key="15">
    <source>
        <dbReference type="ARBA" id="ARBA00022842"/>
    </source>
</evidence>
<dbReference type="InterPro" id="IPR012340">
    <property type="entry name" value="NA-bd_OB-fold"/>
</dbReference>
<feature type="compositionally biased region" description="Basic and acidic residues" evidence="18">
    <location>
        <begin position="633"/>
        <end position="710"/>
    </location>
</feature>
<evidence type="ECO:0000256" key="11">
    <source>
        <dbReference type="ARBA" id="ARBA00022723"/>
    </source>
</evidence>
<protein>
    <recommendedName>
        <fullName evidence="4">Ribonuclease G</fullName>
    </recommendedName>
</protein>
<evidence type="ECO:0000256" key="14">
    <source>
        <dbReference type="ARBA" id="ARBA00022801"/>
    </source>
</evidence>
<dbReference type="CDD" id="cd04453">
    <property type="entry name" value="S1_RNase_E"/>
    <property type="match status" value="1"/>
</dbReference>
<dbReference type="GO" id="GO:0004519">
    <property type="term" value="F:endonuclease activity"/>
    <property type="evidence" value="ECO:0007669"/>
    <property type="project" value="UniProtKB-KW"/>
</dbReference>
<dbReference type="AlphaFoldDB" id="A0A517YVC4"/>
<dbReference type="Proteomes" id="UP000317369">
    <property type="component" value="Chromosome"/>
</dbReference>
<evidence type="ECO:0000259" key="19">
    <source>
        <dbReference type="PROSITE" id="PS50126"/>
    </source>
</evidence>
<dbReference type="EMBL" id="CP036425">
    <property type="protein sequence ID" value="QDU34167.1"/>
    <property type="molecule type" value="Genomic_DNA"/>
</dbReference>
<reference evidence="20 21" key="1">
    <citation type="submission" date="2019-02" db="EMBL/GenBank/DDBJ databases">
        <title>Deep-cultivation of Planctomycetes and their phenomic and genomic characterization uncovers novel biology.</title>
        <authorList>
            <person name="Wiegand S."/>
            <person name="Jogler M."/>
            <person name="Boedeker C."/>
            <person name="Pinto D."/>
            <person name="Vollmers J."/>
            <person name="Rivas-Marin E."/>
            <person name="Kohn T."/>
            <person name="Peeters S.H."/>
            <person name="Heuer A."/>
            <person name="Rast P."/>
            <person name="Oberbeckmann S."/>
            <person name="Bunk B."/>
            <person name="Jeske O."/>
            <person name="Meyerdierks A."/>
            <person name="Storesund J.E."/>
            <person name="Kallscheuer N."/>
            <person name="Luecker S."/>
            <person name="Lage O.M."/>
            <person name="Pohl T."/>
            <person name="Merkel B.J."/>
            <person name="Hornburger P."/>
            <person name="Mueller R.-W."/>
            <person name="Bruemmer F."/>
            <person name="Labrenz M."/>
            <person name="Spormann A.M."/>
            <person name="Op den Camp H."/>
            <person name="Overmann J."/>
            <person name="Amann R."/>
            <person name="Jetten M.S.M."/>
            <person name="Mascher T."/>
            <person name="Medema M.H."/>
            <person name="Devos D.P."/>
            <person name="Kaster A.-K."/>
            <person name="Ovreas L."/>
            <person name="Rohde M."/>
            <person name="Galperin M.Y."/>
            <person name="Jogler C."/>
        </authorList>
    </citation>
    <scope>NUCLEOTIDE SEQUENCE [LARGE SCALE GENOMIC DNA]</scope>
    <source>
        <strain evidence="20 21">KS4</strain>
    </source>
</reference>
<evidence type="ECO:0000256" key="13">
    <source>
        <dbReference type="ARBA" id="ARBA00022759"/>
    </source>
</evidence>
<dbReference type="InterPro" id="IPR003029">
    <property type="entry name" value="S1_domain"/>
</dbReference>
<name>A0A517YVC4_9BACT</name>
<evidence type="ECO:0000256" key="6">
    <source>
        <dbReference type="ARBA" id="ARBA00022490"/>
    </source>
</evidence>
<dbReference type="KEGG" id="pcor:KS4_22290"/>
<dbReference type="InterPro" id="IPR019307">
    <property type="entry name" value="RNA-bd_AU-1/RNase_E/G"/>
</dbReference>
<keyword evidence="14 20" id="KW-0378">Hydrolase</keyword>
<dbReference type="GO" id="GO:0004540">
    <property type="term" value="F:RNA nuclease activity"/>
    <property type="evidence" value="ECO:0007669"/>
    <property type="project" value="InterPro"/>
</dbReference>
<keyword evidence="15" id="KW-0460">Magnesium</keyword>
<keyword evidence="6" id="KW-0963">Cytoplasm</keyword>
<dbReference type="GO" id="GO:0019843">
    <property type="term" value="F:rRNA binding"/>
    <property type="evidence" value="ECO:0007669"/>
    <property type="project" value="UniProtKB-KW"/>
</dbReference>
<dbReference type="Pfam" id="PF20833">
    <property type="entry name" value="RNase_E_G_Thio"/>
    <property type="match status" value="1"/>
</dbReference>
<feature type="compositionally biased region" description="Basic and acidic residues" evidence="18">
    <location>
        <begin position="716"/>
        <end position="725"/>
    </location>
</feature>
<proteinExistence type="inferred from homology"/>
<comment type="cofactor">
    <cofactor evidence="1">
        <name>Mg(2+)</name>
        <dbReference type="ChEBI" id="CHEBI:18420"/>
    </cofactor>
</comment>
<evidence type="ECO:0000313" key="21">
    <source>
        <dbReference type="Proteomes" id="UP000317369"/>
    </source>
</evidence>
<comment type="similarity">
    <text evidence="3">Belongs to the RNase E/G family. RNase G subfamily.</text>
</comment>
<feature type="region of interest" description="Disordered" evidence="18">
    <location>
        <begin position="555"/>
        <end position="884"/>
    </location>
</feature>
<dbReference type="GO" id="GO:0006364">
    <property type="term" value="P:rRNA processing"/>
    <property type="evidence" value="ECO:0007669"/>
    <property type="project" value="UniProtKB-KW"/>
</dbReference>
<dbReference type="PANTHER" id="PTHR30001">
    <property type="entry name" value="RIBONUCLEASE"/>
    <property type="match status" value="1"/>
</dbReference>
<dbReference type="InterPro" id="IPR004659">
    <property type="entry name" value="RNase_E/G"/>
</dbReference>
<evidence type="ECO:0000256" key="10">
    <source>
        <dbReference type="ARBA" id="ARBA00022722"/>
    </source>
</evidence>
<keyword evidence="11" id="KW-0479">Metal-binding</keyword>
<feature type="compositionally biased region" description="Basic residues" evidence="18">
    <location>
        <begin position="814"/>
        <end position="824"/>
    </location>
</feature>
<dbReference type="GO" id="GO:0016787">
    <property type="term" value="F:hydrolase activity"/>
    <property type="evidence" value="ECO:0007669"/>
    <property type="project" value="UniProtKB-KW"/>
</dbReference>
<feature type="compositionally biased region" description="Basic residues" evidence="18">
    <location>
        <begin position="853"/>
        <end position="864"/>
    </location>
</feature>
<feature type="compositionally biased region" description="Polar residues" evidence="18">
    <location>
        <begin position="825"/>
        <end position="838"/>
    </location>
</feature>